<dbReference type="InterPro" id="IPR000210">
    <property type="entry name" value="BTB/POZ_dom"/>
</dbReference>
<proteinExistence type="predicted"/>
<dbReference type="OrthoDB" id="3164835at2759"/>
<dbReference type="EMBL" id="KV417276">
    <property type="protein sequence ID" value="KZO98270.1"/>
    <property type="molecule type" value="Genomic_DNA"/>
</dbReference>
<dbReference type="SMART" id="SM00225">
    <property type="entry name" value="BTB"/>
    <property type="match status" value="1"/>
</dbReference>
<dbReference type="SUPFAM" id="SSF54695">
    <property type="entry name" value="POZ domain"/>
    <property type="match status" value="1"/>
</dbReference>
<evidence type="ECO:0000313" key="3">
    <source>
        <dbReference type="EMBL" id="KZO98270.1"/>
    </source>
</evidence>
<feature type="region of interest" description="Disordered" evidence="1">
    <location>
        <begin position="28"/>
        <end position="68"/>
    </location>
</feature>
<feature type="domain" description="BTB" evidence="2">
    <location>
        <begin position="76"/>
        <end position="108"/>
    </location>
</feature>
<evidence type="ECO:0000256" key="1">
    <source>
        <dbReference type="SAM" id="MobiDB-lite"/>
    </source>
</evidence>
<dbReference type="CDD" id="cd18186">
    <property type="entry name" value="BTB_POZ_ZBTB_KLHL-like"/>
    <property type="match status" value="1"/>
</dbReference>
<name>A0A167P017_CALVF</name>
<evidence type="ECO:0000313" key="4">
    <source>
        <dbReference type="Proteomes" id="UP000076738"/>
    </source>
</evidence>
<dbReference type="Pfam" id="PF00651">
    <property type="entry name" value="BTB"/>
    <property type="match status" value="1"/>
</dbReference>
<feature type="compositionally biased region" description="Pro residues" evidence="1">
    <location>
        <begin position="40"/>
        <end position="50"/>
    </location>
</feature>
<accession>A0A167P017</accession>
<dbReference type="Proteomes" id="UP000076738">
    <property type="component" value="Unassembled WGS sequence"/>
</dbReference>
<dbReference type="PROSITE" id="PS50097">
    <property type="entry name" value="BTB"/>
    <property type="match status" value="1"/>
</dbReference>
<dbReference type="Gene3D" id="3.30.710.10">
    <property type="entry name" value="Potassium Channel Kv1.1, Chain A"/>
    <property type="match status" value="1"/>
</dbReference>
<protein>
    <recommendedName>
        <fullName evidence="2">BTB domain-containing protein</fullName>
    </recommendedName>
</protein>
<dbReference type="STRING" id="1330018.A0A167P017"/>
<keyword evidence="4" id="KW-1185">Reference proteome</keyword>
<dbReference type="InterPro" id="IPR011333">
    <property type="entry name" value="SKP1/BTB/POZ_sf"/>
</dbReference>
<feature type="region of interest" description="Disordered" evidence="1">
    <location>
        <begin position="106"/>
        <end position="133"/>
    </location>
</feature>
<dbReference type="AlphaFoldDB" id="A0A167P017"/>
<gene>
    <name evidence="3" type="ORF">CALVIDRAFT_38454</name>
</gene>
<sequence length="386" mass="42756">MHQAQLHAFSGLYTQWLQRQLHAHVSRSPASVLGRGMTPPLTPPPMPSPASPASQDQEEQHADPFQVPEPFLSPTADIILVSLDGIEFRVHRLFLREGSGFFRRMFEDASPSPPAQAKSNPQEPEPERIPFPEPAPLLSQLLTQLYPLPKPPLSLDSTLTLLLLSDKWELALPLQLLKQDLLTRFLDQRPLRVYGFLCSSGLGTQEELERAARACLAHSDPRAPGARQDLVGMSALDLARPLDVRDALAARAKQLVEDIPQQCPHGFPLATSGLIGRWKTALGERLGRNPTGGVLGGWESAGEVLWPEGVAASCRRDGRAWTGWRRLGGILMRWWLRSSWRGTASWVVCGFGLECGQGRGKGDGGWRNGAWQMMAYHYPCRAHLYI</sequence>
<reference evidence="3 4" key="1">
    <citation type="journal article" date="2016" name="Mol. Biol. Evol.">
        <title>Comparative Genomics of Early-Diverging Mushroom-Forming Fungi Provides Insights into the Origins of Lignocellulose Decay Capabilities.</title>
        <authorList>
            <person name="Nagy L.G."/>
            <person name="Riley R."/>
            <person name="Tritt A."/>
            <person name="Adam C."/>
            <person name="Daum C."/>
            <person name="Floudas D."/>
            <person name="Sun H."/>
            <person name="Yadav J.S."/>
            <person name="Pangilinan J."/>
            <person name="Larsson K.H."/>
            <person name="Matsuura K."/>
            <person name="Barry K."/>
            <person name="Labutti K."/>
            <person name="Kuo R."/>
            <person name="Ohm R.A."/>
            <person name="Bhattacharya S.S."/>
            <person name="Shirouzu T."/>
            <person name="Yoshinaga Y."/>
            <person name="Martin F.M."/>
            <person name="Grigoriev I.V."/>
            <person name="Hibbett D.S."/>
        </authorList>
    </citation>
    <scope>NUCLEOTIDE SEQUENCE [LARGE SCALE GENOMIC DNA]</scope>
    <source>
        <strain evidence="3 4">TUFC12733</strain>
    </source>
</reference>
<evidence type="ECO:0000259" key="2">
    <source>
        <dbReference type="PROSITE" id="PS50097"/>
    </source>
</evidence>
<organism evidence="3 4">
    <name type="scientific">Calocera viscosa (strain TUFC12733)</name>
    <dbReference type="NCBI Taxonomy" id="1330018"/>
    <lineage>
        <taxon>Eukaryota</taxon>
        <taxon>Fungi</taxon>
        <taxon>Dikarya</taxon>
        <taxon>Basidiomycota</taxon>
        <taxon>Agaricomycotina</taxon>
        <taxon>Dacrymycetes</taxon>
        <taxon>Dacrymycetales</taxon>
        <taxon>Dacrymycetaceae</taxon>
        <taxon>Calocera</taxon>
    </lineage>
</organism>